<evidence type="ECO:0000313" key="7">
    <source>
        <dbReference type="EMBL" id="XCJ78269.1"/>
    </source>
</evidence>
<feature type="transmembrane region" description="Helical" evidence="6">
    <location>
        <begin position="279"/>
        <end position="298"/>
    </location>
</feature>
<evidence type="ECO:0000256" key="6">
    <source>
        <dbReference type="SAM" id="Phobius"/>
    </source>
</evidence>
<evidence type="ECO:0000256" key="1">
    <source>
        <dbReference type="ARBA" id="ARBA00004651"/>
    </source>
</evidence>
<feature type="transmembrane region" description="Helical" evidence="6">
    <location>
        <begin position="36"/>
        <end position="55"/>
    </location>
</feature>
<feature type="transmembrane region" description="Helical" evidence="6">
    <location>
        <begin position="216"/>
        <end position="242"/>
    </location>
</feature>
<evidence type="ECO:0000256" key="4">
    <source>
        <dbReference type="ARBA" id="ARBA00022989"/>
    </source>
</evidence>
<comment type="subcellular location">
    <subcellularLocation>
        <location evidence="1">Cell membrane</location>
        <topology evidence="1">Multi-pass membrane protein</topology>
    </subcellularLocation>
</comment>
<proteinExistence type="predicted"/>
<reference evidence="7" key="1">
    <citation type="submission" date="2024-06" db="EMBL/GenBank/DDBJ databases">
        <title>Complete genome of Salinicola endophyticus HNIBRBA4755.</title>
        <authorList>
            <person name="Shin S.Y."/>
            <person name="Kang H."/>
            <person name="Song J."/>
        </authorList>
    </citation>
    <scope>NUCLEOTIDE SEQUENCE</scope>
    <source>
        <strain evidence="7">HNIBRBA4755</strain>
    </source>
</reference>
<evidence type="ECO:0000256" key="2">
    <source>
        <dbReference type="ARBA" id="ARBA00022475"/>
    </source>
</evidence>
<keyword evidence="2" id="KW-1003">Cell membrane</keyword>
<feature type="transmembrane region" description="Helical" evidence="6">
    <location>
        <begin position="145"/>
        <end position="166"/>
    </location>
</feature>
<keyword evidence="3 6" id="KW-0812">Transmembrane</keyword>
<dbReference type="InterPro" id="IPR022791">
    <property type="entry name" value="L-PG_synthase/AglD"/>
</dbReference>
<evidence type="ECO:0000256" key="5">
    <source>
        <dbReference type="ARBA" id="ARBA00023136"/>
    </source>
</evidence>
<gene>
    <name evidence="7" type="ORF">ABV408_12580</name>
</gene>
<feature type="transmembrane region" description="Helical" evidence="6">
    <location>
        <begin position="120"/>
        <end position="139"/>
    </location>
</feature>
<dbReference type="EMBL" id="CP159578">
    <property type="protein sequence ID" value="XCJ78269.1"/>
    <property type="molecule type" value="Genomic_DNA"/>
</dbReference>
<dbReference type="PANTHER" id="PTHR37693">
    <property type="entry name" value="PHOSPHATIDYLGLYCEROL LYSYLTRANSFERASE"/>
    <property type="match status" value="1"/>
</dbReference>
<keyword evidence="5 6" id="KW-0472">Membrane</keyword>
<dbReference type="PANTHER" id="PTHR37693:SF1">
    <property type="entry name" value="INTEGRAL MEMBRANE PROTEIN"/>
    <property type="match status" value="1"/>
</dbReference>
<keyword evidence="4 6" id="KW-1133">Transmembrane helix</keyword>
<name>A0AB74U9V8_9GAMM</name>
<protein>
    <submittedName>
        <fullName evidence="7">Lysylphosphatidylglycerol synthase transmembrane domain-containing protein</fullName>
    </submittedName>
</protein>
<dbReference type="NCBIfam" id="TIGR00374">
    <property type="entry name" value="flippase-like domain"/>
    <property type="match status" value="1"/>
</dbReference>
<evidence type="ECO:0000256" key="3">
    <source>
        <dbReference type="ARBA" id="ARBA00022692"/>
    </source>
</evidence>
<accession>A0AB74U9V8</accession>
<sequence>MKRIIWCLVLGLVAALAIPLLIGGRGIVTELRGFPTSTLLLMLGMIFVCWNLNALRLRLLLAGRAGKLSQARAFSIVMATEFAICATPGGTGGPLTLLGLLARRGVRPAQSSAIFAVDQLTDLLFFLSGLVGVAAYVLIEAVDLQLGWLVGLPTTLLVSALAILWLTLSHYNRVMQVTGRWLEKLNVKRRSRFGLARRLLHFRNSLVETLRLPRRLLFAIFLLCCAHWLVRYSVLFLVVQGLGQHIDWAWTFLVQMVSMAAGQLSFLPGGAGGAELTSSALLTPLIGAQAAAASVLIWRFVTYYFYLLAGFPIFLATAGRAFLRMMARRQQR</sequence>
<dbReference type="AlphaFoldDB" id="A0AB74U9V8"/>
<dbReference type="RefSeq" id="WP_353979282.1">
    <property type="nucleotide sequence ID" value="NZ_CP159578.1"/>
</dbReference>
<dbReference type="GO" id="GO:0005886">
    <property type="term" value="C:plasma membrane"/>
    <property type="evidence" value="ECO:0007669"/>
    <property type="project" value="UniProtKB-SubCell"/>
</dbReference>
<dbReference type="Pfam" id="PF03706">
    <property type="entry name" value="LPG_synthase_TM"/>
    <property type="match status" value="1"/>
</dbReference>
<feature type="transmembrane region" description="Helical" evidence="6">
    <location>
        <begin position="304"/>
        <end position="323"/>
    </location>
</feature>
<organism evidence="7">
    <name type="scientific">Salinicola endophyticus</name>
    <dbReference type="NCBI Taxonomy" id="1949083"/>
    <lineage>
        <taxon>Bacteria</taxon>
        <taxon>Pseudomonadati</taxon>
        <taxon>Pseudomonadota</taxon>
        <taxon>Gammaproteobacteria</taxon>
        <taxon>Oceanospirillales</taxon>
        <taxon>Halomonadaceae</taxon>
        <taxon>Salinicola</taxon>
    </lineage>
</organism>
<feature type="transmembrane region" description="Helical" evidence="6">
    <location>
        <begin position="248"/>
        <end position="267"/>
    </location>
</feature>